<organism evidence="1 2">
    <name type="scientific">Periplaneta americana</name>
    <name type="common">American cockroach</name>
    <name type="synonym">Blatta americana</name>
    <dbReference type="NCBI Taxonomy" id="6978"/>
    <lineage>
        <taxon>Eukaryota</taxon>
        <taxon>Metazoa</taxon>
        <taxon>Ecdysozoa</taxon>
        <taxon>Arthropoda</taxon>
        <taxon>Hexapoda</taxon>
        <taxon>Insecta</taxon>
        <taxon>Pterygota</taxon>
        <taxon>Neoptera</taxon>
        <taxon>Polyneoptera</taxon>
        <taxon>Dictyoptera</taxon>
        <taxon>Blattodea</taxon>
        <taxon>Blattoidea</taxon>
        <taxon>Blattidae</taxon>
        <taxon>Blattinae</taxon>
        <taxon>Periplaneta</taxon>
    </lineage>
</organism>
<protein>
    <submittedName>
        <fullName evidence="1">Uncharacterized protein</fullName>
    </submittedName>
</protein>
<evidence type="ECO:0000313" key="2">
    <source>
        <dbReference type="Proteomes" id="UP001148838"/>
    </source>
</evidence>
<evidence type="ECO:0000313" key="1">
    <source>
        <dbReference type="EMBL" id="KAJ4440663.1"/>
    </source>
</evidence>
<dbReference type="EMBL" id="JAJSOF020000017">
    <property type="protein sequence ID" value="KAJ4440663.1"/>
    <property type="molecule type" value="Genomic_DNA"/>
</dbReference>
<name>A0ABQ8T352_PERAM</name>
<sequence length="117" mass="12949">MAGLCEGGNEPSGSLKAILERANSDCRQIENTSESAPNLSYAHCTATPTMLQSLPVKQYYCACSNGTVCRKCQAVNTRRLNRAFSEHFLLFLFFNVRVEQDAGEVRVSPDDVIDRDV</sequence>
<reference evidence="1 2" key="1">
    <citation type="journal article" date="2022" name="Allergy">
        <title>Genome assembly and annotation of Periplaneta americana reveal a comprehensive cockroach allergen profile.</title>
        <authorList>
            <person name="Wang L."/>
            <person name="Xiong Q."/>
            <person name="Saelim N."/>
            <person name="Wang L."/>
            <person name="Nong W."/>
            <person name="Wan A.T."/>
            <person name="Shi M."/>
            <person name="Liu X."/>
            <person name="Cao Q."/>
            <person name="Hui J.H.L."/>
            <person name="Sookrung N."/>
            <person name="Leung T.F."/>
            <person name="Tungtrongchitr A."/>
            <person name="Tsui S.K.W."/>
        </authorList>
    </citation>
    <scope>NUCLEOTIDE SEQUENCE [LARGE SCALE GENOMIC DNA]</scope>
    <source>
        <strain evidence="1">PWHHKU_190912</strain>
    </source>
</reference>
<comment type="caution">
    <text evidence="1">The sequence shown here is derived from an EMBL/GenBank/DDBJ whole genome shotgun (WGS) entry which is preliminary data.</text>
</comment>
<keyword evidence="2" id="KW-1185">Reference proteome</keyword>
<gene>
    <name evidence="1" type="ORF">ANN_08810</name>
</gene>
<dbReference type="Proteomes" id="UP001148838">
    <property type="component" value="Unassembled WGS sequence"/>
</dbReference>
<proteinExistence type="predicted"/>
<accession>A0ABQ8T352</accession>